<dbReference type="PROSITE" id="PS01176">
    <property type="entry name" value="IF2"/>
    <property type="match status" value="1"/>
</dbReference>
<evidence type="ECO:0000313" key="15">
    <source>
        <dbReference type="EMBL" id="PPJ58825.1"/>
    </source>
</evidence>
<dbReference type="GO" id="GO:0005739">
    <property type="term" value="C:mitochondrion"/>
    <property type="evidence" value="ECO:0007669"/>
    <property type="project" value="UniProtKB-SubCell"/>
</dbReference>
<feature type="compositionally biased region" description="Polar residues" evidence="12">
    <location>
        <begin position="506"/>
        <end position="524"/>
    </location>
</feature>
<dbReference type="GO" id="GO:0003743">
    <property type="term" value="F:translation initiation factor activity"/>
    <property type="evidence" value="ECO:0007669"/>
    <property type="project" value="UniProtKB-KW"/>
</dbReference>
<evidence type="ECO:0000256" key="7">
    <source>
        <dbReference type="ARBA" id="ARBA00023128"/>
    </source>
</evidence>
<gene>
    <name evidence="15" type="ORF">CBER1_08501</name>
</gene>
<dbReference type="InterPro" id="IPR044145">
    <property type="entry name" value="IF2_II"/>
</dbReference>
<keyword evidence="3" id="KW-0396">Initiation factor</keyword>
<evidence type="ECO:0000256" key="6">
    <source>
        <dbReference type="ARBA" id="ARBA00022946"/>
    </source>
</evidence>
<feature type="compositionally biased region" description="Polar residues" evidence="12">
    <location>
        <begin position="532"/>
        <end position="547"/>
    </location>
</feature>
<dbReference type="Gene3D" id="3.40.50.10050">
    <property type="entry name" value="Translation initiation factor IF- 2, domain 3"/>
    <property type="match status" value="1"/>
</dbReference>
<feature type="region of interest" description="Disordered" evidence="12">
    <location>
        <begin position="768"/>
        <end position="806"/>
    </location>
</feature>
<comment type="subcellular location">
    <subcellularLocation>
        <location evidence="1">Mitochondrion</location>
    </subcellularLocation>
</comment>
<proteinExistence type="inferred from homology"/>
<dbReference type="Pfam" id="PF11987">
    <property type="entry name" value="IF-2"/>
    <property type="match status" value="1"/>
</dbReference>
<feature type="compositionally biased region" description="Basic and acidic residues" evidence="12">
    <location>
        <begin position="406"/>
        <end position="431"/>
    </location>
</feature>
<feature type="compositionally biased region" description="Polar residues" evidence="12">
    <location>
        <begin position="659"/>
        <end position="674"/>
    </location>
</feature>
<dbReference type="GO" id="GO:0003676">
    <property type="term" value="F:nucleic acid binding"/>
    <property type="evidence" value="ECO:0007669"/>
    <property type="project" value="InterPro"/>
</dbReference>
<comment type="similarity">
    <text evidence="2">Belongs to the TRAFAC class translation factor GTPase superfamily. Classic translation factor GTPase family. IF-2 subfamily.</text>
</comment>
<dbReference type="FunFam" id="3.40.50.300:FF:000019">
    <property type="entry name" value="Translation initiation factor IF-2"/>
    <property type="match status" value="1"/>
</dbReference>
<keyword evidence="8" id="KW-0342">GTP-binding</keyword>
<feature type="domain" description="CCHC-type" evidence="13">
    <location>
        <begin position="814"/>
        <end position="829"/>
    </location>
</feature>
<feature type="compositionally biased region" description="Polar residues" evidence="12">
    <location>
        <begin position="369"/>
        <end position="384"/>
    </location>
</feature>
<evidence type="ECO:0000256" key="8">
    <source>
        <dbReference type="ARBA" id="ARBA00023134"/>
    </source>
</evidence>
<dbReference type="InterPro" id="IPR027417">
    <property type="entry name" value="P-loop_NTPase"/>
</dbReference>
<comment type="caution">
    <text evidence="15">The sequence shown here is derived from an EMBL/GenBank/DDBJ whole genome shotgun (WGS) entry which is preliminary data.</text>
</comment>
<feature type="compositionally biased region" description="Pro residues" evidence="12">
    <location>
        <begin position="724"/>
        <end position="736"/>
    </location>
</feature>
<evidence type="ECO:0000259" key="13">
    <source>
        <dbReference type="PROSITE" id="PS50158"/>
    </source>
</evidence>
<dbReference type="CDD" id="cd01887">
    <property type="entry name" value="IF2_eIF5B"/>
    <property type="match status" value="1"/>
</dbReference>
<dbReference type="InterPro" id="IPR053905">
    <property type="entry name" value="EF-G-like_DII"/>
</dbReference>
<dbReference type="EMBL" id="PNEN01000443">
    <property type="protein sequence ID" value="PPJ58825.1"/>
    <property type="molecule type" value="Genomic_DNA"/>
</dbReference>
<feature type="region of interest" description="Disordered" evidence="12">
    <location>
        <begin position="498"/>
        <end position="676"/>
    </location>
</feature>
<dbReference type="Gene3D" id="2.40.30.10">
    <property type="entry name" value="Translation factors"/>
    <property type="match status" value="2"/>
</dbReference>
<feature type="compositionally biased region" description="Basic residues" evidence="12">
    <location>
        <begin position="1982"/>
        <end position="1995"/>
    </location>
</feature>
<dbReference type="CDD" id="cd03702">
    <property type="entry name" value="IF2_mtIF2_II"/>
    <property type="match status" value="1"/>
</dbReference>
<keyword evidence="11" id="KW-0862">Zinc</keyword>
<evidence type="ECO:0000256" key="3">
    <source>
        <dbReference type="ARBA" id="ARBA00022540"/>
    </source>
</evidence>
<evidence type="ECO:0000259" key="14">
    <source>
        <dbReference type="PROSITE" id="PS51722"/>
    </source>
</evidence>
<dbReference type="OrthoDB" id="361630at2759"/>
<dbReference type="PANTHER" id="PTHR43381:SF20">
    <property type="entry name" value="TRANSLATION INITIATION FACTOR IF-2, MITOCHONDRIAL"/>
    <property type="match status" value="1"/>
</dbReference>
<feature type="compositionally biased region" description="Basic and acidic residues" evidence="12">
    <location>
        <begin position="962"/>
        <end position="979"/>
    </location>
</feature>
<feature type="compositionally biased region" description="Polar residues" evidence="12">
    <location>
        <begin position="396"/>
        <end position="405"/>
    </location>
</feature>
<dbReference type="GO" id="GO:0003924">
    <property type="term" value="F:GTPase activity"/>
    <property type="evidence" value="ECO:0007669"/>
    <property type="project" value="InterPro"/>
</dbReference>
<dbReference type="SUPFAM" id="SSF57756">
    <property type="entry name" value="Retrovirus zinc finger-like domains"/>
    <property type="match status" value="1"/>
</dbReference>
<dbReference type="NCBIfam" id="TIGR00231">
    <property type="entry name" value="small_GTP"/>
    <property type="match status" value="1"/>
</dbReference>
<name>A0A2S6CGG0_9PEZI</name>
<feature type="compositionally biased region" description="Basic and acidic residues" evidence="12">
    <location>
        <begin position="1448"/>
        <end position="1461"/>
    </location>
</feature>
<dbReference type="SMART" id="SM00343">
    <property type="entry name" value="ZnF_C2HC"/>
    <property type="match status" value="1"/>
</dbReference>
<evidence type="ECO:0000256" key="9">
    <source>
        <dbReference type="ARBA" id="ARBA00025162"/>
    </source>
</evidence>
<feature type="compositionally biased region" description="Pro residues" evidence="12">
    <location>
        <begin position="598"/>
        <end position="611"/>
    </location>
</feature>
<feature type="region of interest" description="Disordered" evidence="12">
    <location>
        <begin position="78"/>
        <end position="278"/>
    </location>
</feature>
<dbReference type="PROSITE" id="PS51722">
    <property type="entry name" value="G_TR_2"/>
    <property type="match status" value="1"/>
</dbReference>
<keyword evidence="16" id="KW-1185">Reference proteome</keyword>
<feature type="region of interest" description="Disordered" evidence="12">
    <location>
        <begin position="1474"/>
        <end position="1517"/>
    </location>
</feature>
<protein>
    <recommendedName>
        <fullName evidence="10">Translation initiation factor IF-2, mitochondrial</fullName>
    </recommendedName>
</protein>
<dbReference type="InterPro" id="IPR006847">
    <property type="entry name" value="IF2_N"/>
</dbReference>
<evidence type="ECO:0000256" key="12">
    <source>
        <dbReference type="SAM" id="MobiDB-lite"/>
    </source>
</evidence>
<keyword evidence="5" id="KW-0648">Protein biosynthesis</keyword>
<reference evidence="16" key="1">
    <citation type="journal article" date="2017" name="bioRxiv">
        <title>Conservation of a gene cluster reveals novel cercosporin biosynthetic mechanisms and extends production to the genus Colletotrichum.</title>
        <authorList>
            <person name="de Jonge R."/>
            <person name="Ebert M.K."/>
            <person name="Huitt-Roehl C.R."/>
            <person name="Pal P."/>
            <person name="Suttle J.C."/>
            <person name="Spanner R.E."/>
            <person name="Neubauer J.D."/>
            <person name="Jurick W.M.II."/>
            <person name="Stott K.A."/>
            <person name="Secor G.A."/>
            <person name="Thomma B.P.H.J."/>
            <person name="Van de Peer Y."/>
            <person name="Townsend C.A."/>
            <person name="Bolton M.D."/>
        </authorList>
    </citation>
    <scope>NUCLEOTIDE SEQUENCE [LARGE SCALE GENOMIC DNA]</scope>
    <source>
        <strain evidence="16">CBS538.71</strain>
    </source>
</reference>
<evidence type="ECO:0000256" key="4">
    <source>
        <dbReference type="ARBA" id="ARBA00022741"/>
    </source>
</evidence>
<dbReference type="InterPro" id="IPR036875">
    <property type="entry name" value="Znf_CCHC_sf"/>
</dbReference>
<organism evidence="15 16">
    <name type="scientific">Cercospora berteroae</name>
    <dbReference type="NCBI Taxonomy" id="357750"/>
    <lineage>
        <taxon>Eukaryota</taxon>
        <taxon>Fungi</taxon>
        <taxon>Dikarya</taxon>
        <taxon>Ascomycota</taxon>
        <taxon>Pezizomycotina</taxon>
        <taxon>Dothideomycetes</taxon>
        <taxon>Dothideomycetidae</taxon>
        <taxon>Mycosphaerellales</taxon>
        <taxon>Mycosphaerellaceae</taxon>
        <taxon>Cercospora</taxon>
    </lineage>
</organism>
<feature type="domain" description="Tr-type G" evidence="14">
    <location>
        <begin position="1180"/>
        <end position="1351"/>
    </location>
</feature>
<feature type="region of interest" description="Disordered" evidence="12">
    <location>
        <begin position="706"/>
        <end position="752"/>
    </location>
</feature>
<dbReference type="HAMAP" id="MF_00100_B">
    <property type="entry name" value="IF_2_B"/>
    <property type="match status" value="1"/>
</dbReference>
<feature type="compositionally biased region" description="Low complexity" evidence="12">
    <location>
        <begin position="868"/>
        <end position="891"/>
    </location>
</feature>
<dbReference type="InterPro" id="IPR015760">
    <property type="entry name" value="TIF_IF2"/>
</dbReference>
<dbReference type="PROSITE" id="PS50158">
    <property type="entry name" value="ZF_CCHC"/>
    <property type="match status" value="1"/>
</dbReference>
<feature type="compositionally biased region" description="Basic and acidic residues" evidence="12">
    <location>
        <begin position="985"/>
        <end position="1019"/>
    </location>
</feature>
<dbReference type="SUPFAM" id="SSF52540">
    <property type="entry name" value="P-loop containing nucleoside triphosphate hydrolases"/>
    <property type="match status" value="1"/>
</dbReference>
<evidence type="ECO:0000256" key="10">
    <source>
        <dbReference type="ARBA" id="ARBA00044200"/>
    </source>
</evidence>
<feature type="compositionally biased region" description="Low complexity" evidence="12">
    <location>
        <begin position="192"/>
        <end position="206"/>
    </location>
</feature>
<dbReference type="FunFam" id="2.40.30.10:FF:000008">
    <property type="entry name" value="Translation initiation factor IF-2"/>
    <property type="match status" value="1"/>
</dbReference>
<dbReference type="Pfam" id="PF00009">
    <property type="entry name" value="GTP_EFTU"/>
    <property type="match status" value="1"/>
</dbReference>
<feature type="region of interest" description="Disordered" evidence="12">
    <location>
        <begin position="1975"/>
        <end position="2015"/>
    </location>
</feature>
<dbReference type="Pfam" id="PF04760">
    <property type="entry name" value="IF2_N"/>
    <property type="match status" value="1"/>
</dbReference>
<keyword evidence="11" id="KW-0479">Metal-binding</keyword>
<keyword evidence="7" id="KW-0496">Mitochondrion</keyword>
<dbReference type="InterPro" id="IPR023115">
    <property type="entry name" value="TIF_IF2_dom3"/>
</dbReference>
<dbReference type="GO" id="GO:0008270">
    <property type="term" value="F:zinc ion binding"/>
    <property type="evidence" value="ECO:0007669"/>
    <property type="project" value="UniProtKB-KW"/>
</dbReference>
<dbReference type="InterPro" id="IPR000178">
    <property type="entry name" value="TF_IF2_bacterial-like"/>
</dbReference>
<dbReference type="SUPFAM" id="SSF52156">
    <property type="entry name" value="Initiation factor IF2/eIF5b, domain 3"/>
    <property type="match status" value="1"/>
</dbReference>
<evidence type="ECO:0000256" key="1">
    <source>
        <dbReference type="ARBA" id="ARBA00004173"/>
    </source>
</evidence>
<dbReference type="InterPro" id="IPR001878">
    <property type="entry name" value="Znf_CCHC"/>
</dbReference>
<feature type="compositionally biased region" description="Basic and acidic residues" evidence="12">
    <location>
        <begin position="842"/>
        <end position="867"/>
    </location>
</feature>
<dbReference type="STRING" id="357750.A0A2S6CGG0"/>
<dbReference type="Proteomes" id="UP000237631">
    <property type="component" value="Unassembled WGS sequence"/>
</dbReference>
<evidence type="ECO:0000256" key="11">
    <source>
        <dbReference type="PROSITE-ProRule" id="PRU00047"/>
    </source>
</evidence>
<accession>A0A2S6CGG0</accession>
<dbReference type="InterPro" id="IPR000795">
    <property type="entry name" value="T_Tr_GTP-bd_dom"/>
</dbReference>
<sequence>MHAHDFGRNSADFRKSNASNDSRVLRIGQIILGAEGNIGRKESLGEMRRQRALRTASASSLCIFCACRLGAIELPATSAPLNPLRSPSQRRSISTTRAPFQSTATASIPSAVENASDSLPAWYDPTSSLSMTEQREKANRSAVRQQFETEQNQVRQERLWKEEEDRNQLKREAEAKRKIERQERAQHFKQQSLSRGSRSISLSAGGSTLGQAMLKSGHSRNSKPKTTPNVRPVETPREPKIRISFSGARRPGRPEQTQAGKKQAATTSMVNPTPKKVSNPFGVPAAVTTEPANEPSSGWGVGSTQTAPLEYAEAPAAVVHRRAAETNTDIQENPGFRLSPGGFTKSFRPTYGDVDQQHNENIETIEGVKSQNGQNAAELQSQQEAYDRAAKEFAASSPQYSSSVIEDSREAEVEKNSRPHHNDVENKEHSDSGAVQPNTTEETVRLQDNTSVSSETAALEAERDVEVASPQGPPHSSRPSAAESLAVASGLGSFGHFEAEAESAAQPATSTSNVSPAQEVSVSPKSHHGQSEFGTSTLSSIDQPAQETTRDQVPEQNAQQLAAPAAPSPLSQLAQQTQQTVNQPGHSTGKAVSQQASTPPPPPTAAPPPAHMIPSGGQLVWQPIHGHPHGGQWTWQASPPSFVAPPPPATTTEPSTHSQYTPSQYPQASPTARASSVFLGDSGYRAMPFSPDEYQTRFSFDEEKAANWQHLRRRESRPTDPVTTSPPPTQPQPQPQPQQTQQSQFHQDFDDESWVDWTFNNHVREREERLKLQKEREEKQKAQKQRSQSVQGQEMEGSRRLYNGPAQAYRDKECARCGERGHIARYCTKKISPFERPNGESNEFRQNRGSDARTQRLSESRTTENDRFSNPFAAPGPFGARGSAAGAASNPFANREPLSQPANDQRPRKPWGADQIISTEPPDMPKREPRFRIVPTVAANEGVATDPGQVSKWDPEAGAGQHAERDEHARAADTERTADSSKSARRSERFQVEPDIDEHAPAPESRASRDKAARKSRWADDEDDVFADKGKGAGRKAQRAGRREYDEEEDDEAEARDNFRARKAARQAEKEAKGEKRLKNARREREVKKAEDATPISIPEFVSVQQLSQMLGVRYEQFIDRLQELGYDDVFPGMTLNSETSGMIAMEYNFDPTIDTGVREEEERDLKPRPEVEDKEFLPTRPPVVTIMGHVDHGKTTILDYLRKSSVAAGEAGGITQHIGAFSVPMASSGKTITFLDTPGHAAFLAMRQRGANVTDIVILVVAADDSVKPQTLEAIKHAKAAGVPMIVAINKVDKEGSDIQRVKQDLARHGVEIEDFGGETQVVPVSGKTGQGMDDLEETVVALSEIIDQRAETDGAVEGWVLEATTKANGRVATVLVRRGTLKPGAVIVAGKTWARVRSLRNEGGRTLQEVGPGMPVEVDGWRDQPMAGDEVLQAPTEQKATSVVEYRQEREEREKAAADMEAINEARRIATERQQREREAAQALKQAQRTANAEGGTADVVSKPDDLDAPQQEQSGQIDVPFIIKADVSGSAEAVSAYIMSVSNPLITPSVLQSHVGPVHESDIELANAAGGHIIAFNLPPDPQMQGKAEAQGVKILENNIIYRVLDDVKAVLEEKLPPILTQRVLGEAEIGAAFEISVGGRKKVKIAGCKVRNGMVGKGSRVRVMRGSEKVYDGTINSLKNVKKDVTEMRKGSECGMGFDDWESFEVGDQVQTYEEIMILPVAYLQSTMRRGQKAGGVKRVVGRKNAWTAEQYSVLYLLYTQWQFHPSNAKRNVIRALRQTVERLFIHIFPELIYPNDNTDKAQHLFTTFNDRNIDEKKPILWRTIARPNDFNGQLYDLDELKKFLRLKRVIEHAARELGIGLFGNGATLPFRFCADEDKLIINSLLAATGGDEQLVVASTTSTEGDQQPLADPSMAIEDSASPAVPHFEHNSFVDAAGSAGTAEPSLAARRIALERLRKETAEKVRSVELRIAAKKAERARRKQRKKRAKKRDKEGKGCEETAPGEQATEE</sequence>
<feature type="compositionally biased region" description="Low complexity" evidence="12">
    <location>
        <begin position="558"/>
        <end position="580"/>
    </location>
</feature>
<feature type="compositionally biased region" description="Polar residues" evidence="12">
    <location>
        <begin position="85"/>
        <end position="117"/>
    </location>
</feature>
<dbReference type="InterPro" id="IPR036925">
    <property type="entry name" value="TIF_IF2_dom3_sf"/>
</dbReference>
<evidence type="ECO:0000256" key="5">
    <source>
        <dbReference type="ARBA" id="ARBA00022917"/>
    </source>
</evidence>
<feature type="region of interest" description="Disordered" evidence="12">
    <location>
        <begin position="1433"/>
        <end position="1461"/>
    </location>
</feature>
<feature type="compositionally biased region" description="Polar residues" evidence="12">
    <location>
        <begin position="581"/>
        <end position="592"/>
    </location>
</feature>
<keyword evidence="4" id="KW-0547">Nucleotide-binding</keyword>
<evidence type="ECO:0000313" key="16">
    <source>
        <dbReference type="Proteomes" id="UP000237631"/>
    </source>
</evidence>
<feature type="region of interest" description="Disordered" evidence="12">
    <location>
        <begin position="367"/>
        <end position="484"/>
    </location>
</feature>
<feature type="region of interest" description="Disordered" evidence="12">
    <location>
        <begin position="825"/>
        <end position="1092"/>
    </location>
</feature>
<dbReference type="InterPro" id="IPR005225">
    <property type="entry name" value="Small_GTP-bd"/>
</dbReference>
<feature type="compositionally biased region" description="Polar residues" evidence="12">
    <location>
        <begin position="255"/>
        <end position="271"/>
    </location>
</feature>
<dbReference type="InterPro" id="IPR009000">
    <property type="entry name" value="Transl_B-barrel_sf"/>
</dbReference>
<dbReference type="SUPFAM" id="SSF50447">
    <property type="entry name" value="Translation proteins"/>
    <property type="match status" value="2"/>
</dbReference>
<dbReference type="PANTHER" id="PTHR43381">
    <property type="entry name" value="TRANSLATION INITIATION FACTOR IF-2-RELATED"/>
    <property type="match status" value="1"/>
</dbReference>
<dbReference type="CDD" id="cd03692">
    <property type="entry name" value="mtIF2_IVc"/>
    <property type="match status" value="1"/>
</dbReference>
<comment type="function">
    <text evidence="9">One of the essential components for the initiation of protein synthesis. Protects formylmethionyl-tRNA from spontaneous hydrolysis and promotes its binding to the 30S ribosomal subunits. Also involved in the hydrolysis of GTP during the formation of the 70S ribosomal complex.</text>
</comment>
<dbReference type="FunFam" id="3.40.50.10050:FF:000001">
    <property type="entry name" value="Translation initiation factor IF-2"/>
    <property type="match status" value="1"/>
</dbReference>
<keyword evidence="6" id="KW-0809">Transit peptide</keyword>
<dbReference type="GO" id="GO:0005525">
    <property type="term" value="F:GTP binding"/>
    <property type="evidence" value="ECO:0007669"/>
    <property type="project" value="UniProtKB-KW"/>
</dbReference>
<keyword evidence="11" id="KW-0863">Zinc-finger</keyword>
<dbReference type="Pfam" id="PF22042">
    <property type="entry name" value="EF-G_D2"/>
    <property type="match status" value="1"/>
</dbReference>
<feature type="compositionally biased region" description="Basic and acidic residues" evidence="12">
    <location>
        <begin position="768"/>
        <end position="781"/>
    </location>
</feature>
<dbReference type="Gene3D" id="3.40.50.300">
    <property type="entry name" value="P-loop containing nucleotide triphosphate hydrolases"/>
    <property type="match status" value="1"/>
</dbReference>
<evidence type="ECO:0000256" key="2">
    <source>
        <dbReference type="ARBA" id="ARBA00007733"/>
    </source>
</evidence>
<feature type="compositionally biased region" description="Polar residues" evidence="12">
    <location>
        <begin position="433"/>
        <end position="456"/>
    </location>
</feature>
<feature type="compositionally biased region" description="Basic and acidic residues" evidence="12">
    <location>
        <begin position="1055"/>
        <end position="1092"/>
    </location>
</feature>
<feature type="compositionally biased region" description="Basic and acidic residues" evidence="12">
    <location>
        <begin position="155"/>
        <end position="186"/>
    </location>
</feature>
<feature type="compositionally biased region" description="Polar residues" evidence="12">
    <location>
        <begin position="142"/>
        <end position="154"/>
    </location>
</feature>